<dbReference type="GO" id="GO:0008270">
    <property type="term" value="F:zinc ion binding"/>
    <property type="evidence" value="ECO:0007669"/>
    <property type="project" value="UniProtKB-KW"/>
</dbReference>
<feature type="domain" description="C2H2-type" evidence="9">
    <location>
        <begin position="600"/>
        <end position="627"/>
    </location>
</feature>
<evidence type="ECO:0000256" key="2">
    <source>
        <dbReference type="ARBA" id="ARBA00022723"/>
    </source>
</evidence>
<organism evidence="10 11">
    <name type="scientific">Acanthoscelides obtectus</name>
    <name type="common">Bean weevil</name>
    <name type="synonym">Bruchus obtectus</name>
    <dbReference type="NCBI Taxonomy" id="200917"/>
    <lineage>
        <taxon>Eukaryota</taxon>
        <taxon>Metazoa</taxon>
        <taxon>Ecdysozoa</taxon>
        <taxon>Arthropoda</taxon>
        <taxon>Hexapoda</taxon>
        <taxon>Insecta</taxon>
        <taxon>Pterygota</taxon>
        <taxon>Neoptera</taxon>
        <taxon>Endopterygota</taxon>
        <taxon>Coleoptera</taxon>
        <taxon>Polyphaga</taxon>
        <taxon>Cucujiformia</taxon>
        <taxon>Chrysomeloidea</taxon>
        <taxon>Chrysomelidae</taxon>
        <taxon>Bruchinae</taxon>
        <taxon>Bruchini</taxon>
        <taxon>Acanthoscelides</taxon>
    </lineage>
</organism>
<proteinExistence type="predicted"/>
<comment type="caution">
    <text evidence="10">The sequence shown here is derived from an EMBL/GenBank/DDBJ whole genome shotgun (WGS) entry which is preliminary data.</text>
</comment>
<evidence type="ECO:0000259" key="9">
    <source>
        <dbReference type="PROSITE" id="PS50157"/>
    </source>
</evidence>
<dbReference type="GO" id="GO:0003677">
    <property type="term" value="F:DNA binding"/>
    <property type="evidence" value="ECO:0007669"/>
    <property type="project" value="UniProtKB-KW"/>
</dbReference>
<keyword evidence="5" id="KW-0862">Zinc</keyword>
<accession>A0A9P0KNA5</accession>
<dbReference type="SUPFAM" id="SSF57667">
    <property type="entry name" value="beta-beta-alpha zinc fingers"/>
    <property type="match status" value="6"/>
</dbReference>
<feature type="domain" description="C2H2-type" evidence="9">
    <location>
        <begin position="476"/>
        <end position="503"/>
    </location>
</feature>
<protein>
    <recommendedName>
        <fullName evidence="9">C2H2-type domain-containing protein</fullName>
    </recommendedName>
</protein>
<dbReference type="Gene3D" id="3.30.160.60">
    <property type="entry name" value="Classic Zinc Finger"/>
    <property type="match status" value="6"/>
</dbReference>
<evidence type="ECO:0000256" key="8">
    <source>
        <dbReference type="PROSITE-ProRule" id="PRU00042"/>
    </source>
</evidence>
<dbReference type="InterPro" id="IPR013087">
    <property type="entry name" value="Znf_C2H2_type"/>
</dbReference>
<keyword evidence="3" id="KW-0677">Repeat</keyword>
<comment type="subcellular location">
    <subcellularLocation>
        <location evidence="1">Nucleus</location>
    </subcellularLocation>
</comment>
<dbReference type="GO" id="GO:0005634">
    <property type="term" value="C:nucleus"/>
    <property type="evidence" value="ECO:0007669"/>
    <property type="project" value="UniProtKB-SubCell"/>
</dbReference>
<evidence type="ECO:0000256" key="3">
    <source>
        <dbReference type="ARBA" id="ARBA00022737"/>
    </source>
</evidence>
<evidence type="ECO:0000256" key="6">
    <source>
        <dbReference type="ARBA" id="ARBA00023125"/>
    </source>
</evidence>
<feature type="domain" description="C2H2-type" evidence="9">
    <location>
        <begin position="538"/>
        <end position="565"/>
    </location>
</feature>
<keyword evidence="2" id="KW-0479">Metal-binding</keyword>
<evidence type="ECO:0000256" key="4">
    <source>
        <dbReference type="ARBA" id="ARBA00022771"/>
    </source>
</evidence>
<evidence type="ECO:0000256" key="5">
    <source>
        <dbReference type="ARBA" id="ARBA00022833"/>
    </source>
</evidence>
<keyword evidence="6" id="KW-0238">DNA-binding</keyword>
<gene>
    <name evidence="10" type="ORF">ACAOBT_LOCUS13071</name>
</gene>
<dbReference type="InterPro" id="IPR036236">
    <property type="entry name" value="Znf_C2H2_sf"/>
</dbReference>
<dbReference type="OrthoDB" id="6780556at2759"/>
<keyword evidence="4 8" id="KW-0863">Zinc-finger</keyword>
<name>A0A9P0KNA5_ACAOB</name>
<keyword evidence="11" id="KW-1185">Reference proteome</keyword>
<dbReference type="PROSITE" id="PS00028">
    <property type="entry name" value="ZINC_FINGER_C2H2_1"/>
    <property type="match status" value="7"/>
</dbReference>
<dbReference type="Proteomes" id="UP001152888">
    <property type="component" value="Unassembled WGS sequence"/>
</dbReference>
<dbReference type="PANTHER" id="PTHR24392">
    <property type="entry name" value="ZINC FINGER PROTEIN"/>
    <property type="match status" value="1"/>
</dbReference>
<dbReference type="AlphaFoldDB" id="A0A9P0KNA5"/>
<sequence>MFKELWIRVYSEVLPILGKQSSTSMKPKTDLESDDKPFIKSEETYPDYVADCDSIMNQNGVNQLKLENQLVVEVKSEEPTVNSTKLENGMNEEFDIKSEYDEDALSVLKWDRIKVEDILEPGIEADWTPDTVNQMKMGFQKLEEKTHIVSTNFANTDALGLHEEFDVKTECDQKDRHDSATNSAQIKGRWKREQTCSHMEEGKKLPSCYICDYMSHCKKGLIDHIKSNNSHLGSNLEKSWSVFKKKDRLDKCWCTKCSEVFKTKRLLDSHVIRKHAESIALISSKIHECTLCDFKTVHKSHITRHMLRHAAVSDLHICKHCSASFKREHSLFDHILKKHPSFSRTICSKIYECMHCALKRTTRNNFIKHVAKHDARKTFKCLDCDASFKDKLRLENHILQKHSEFAVSVSSKVHECTHCEFKTTYARSLAVHMMKHTGAKYTCINCDAQFRTKPGLDNHILQKHCESSASVSSKIHTCKHCEYKTTHLQQLTTHMMKHTGVKLTCTKCDAAFTTKQCLDNHTLQKHPEFTATVSHKIHECMHCEYRTTHMQRLNMHMMKHTGAKLGCTKCDASFIKKLSLDNHILQKHPEFISSISHKIHKCTHCEYKTTHGYSLATHLRKHTAANLTCTKCDASFTGKQSLDNHTLQKHPESTASVSSKIHQCIHCEFKTTQKGKFTNHVRKHSQS</sequence>
<dbReference type="EMBL" id="CAKOFQ010006870">
    <property type="protein sequence ID" value="CAH1978103.1"/>
    <property type="molecule type" value="Genomic_DNA"/>
</dbReference>
<dbReference type="PANTHER" id="PTHR24392:SF56">
    <property type="entry name" value="ZINC FINGER PROTEIN 510"/>
    <property type="match status" value="1"/>
</dbReference>
<reference evidence="10" key="1">
    <citation type="submission" date="2022-03" db="EMBL/GenBank/DDBJ databases">
        <authorList>
            <person name="Sayadi A."/>
        </authorList>
    </citation>
    <scope>NUCLEOTIDE SEQUENCE</scope>
</reference>
<dbReference type="PROSITE" id="PS50157">
    <property type="entry name" value="ZINC_FINGER_C2H2_2"/>
    <property type="match status" value="6"/>
</dbReference>
<feature type="domain" description="C2H2-type" evidence="9">
    <location>
        <begin position="627"/>
        <end position="655"/>
    </location>
</feature>
<dbReference type="SMART" id="SM00355">
    <property type="entry name" value="ZnF_C2H2"/>
    <property type="match status" value="15"/>
</dbReference>
<feature type="domain" description="C2H2-type" evidence="9">
    <location>
        <begin position="379"/>
        <end position="403"/>
    </location>
</feature>
<feature type="domain" description="C2H2-type" evidence="9">
    <location>
        <begin position="414"/>
        <end position="441"/>
    </location>
</feature>
<evidence type="ECO:0000313" key="10">
    <source>
        <dbReference type="EMBL" id="CAH1978103.1"/>
    </source>
</evidence>
<keyword evidence="7" id="KW-0539">Nucleus</keyword>
<evidence type="ECO:0000256" key="1">
    <source>
        <dbReference type="ARBA" id="ARBA00004123"/>
    </source>
</evidence>
<evidence type="ECO:0000313" key="11">
    <source>
        <dbReference type="Proteomes" id="UP001152888"/>
    </source>
</evidence>
<evidence type="ECO:0000256" key="7">
    <source>
        <dbReference type="ARBA" id="ARBA00023242"/>
    </source>
</evidence>